<gene>
    <name evidence="1" type="ORF">MOQ_006455</name>
</gene>
<dbReference type="OrthoDB" id="246131at2759"/>
<accession>K2MRQ7</accession>
<evidence type="ECO:0000313" key="1">
    <source>
        <dbReference type="EMBL" id="EKF29745.1"/>
    </source>
</evidence>
<comment type="caution">
    <text evidence="1">The sequence shown here is derived from an EMBL/GenBank/DDBJ whole genome shotgun (WGS) entry which is preliminary data.</text>
</comment>
<dbReference type="AlphaFoldDB" id="K2MRQ7"/>
<dbReference type="EMBL" id="AHKC01012704">
    <property type="protein sequence ID" value="EKF29745.1"/>
    <property type="molecule type" value="Genomic_DNA"/>
</dbReference>
<sequence>MRAHRMAGYFRCGEKSIPGVHPGVVPRVAALRTSVARLPPTLRQVCTRPADYKQPLCRWRRFYPADRTGATLPPPELFPYLSAANSLSTSGRGVDVLLPHLRQGAVVRPQYDGTCPTCSARRSDTWRGPRRQTPQWRHRLPNRFFAHRSPPKAPSMPADKTRRKHKRVCQRSARLFRHRLITDVACCGSHDGPWETPFHPFLEYPVVWNCDCDCLEPPQPAQRPFATEDLPRYY</sequence>
<keyword evidence="2" id="KW-1185">Reference proteome</keyword>
<reference evidence="1 2" key="1">
    <citation type="journal article" date="2012" name="BMC Genomics">
        <title>Comparative genomic analysis of human infective Trypanosoma cruzi lineages with the bat-restricted subspecies T. cruzi marinkellei.</title>
        <authorList>
            <person name="Franzen O."/>
            <person name="Talavera-Lopez C."/>
            <person name="Ochaya S."/>
            <person name="Butler C.E."/>
            <person name="Messenger L.A."/>
            <person name="Lewis M.D."/>
            <person name="Llewellyn M.S."/>
            <person name="Marinkelle C.J."/>
            <person name="Tyler K.M."/>
            <person name="Miles M.A."/>
            <person name="Andersson B."/>
        </authorList>
    </citation>
    <scope>NUCLEOTIDE SEQUENCE [LARGE SCALE GENOMIC DNA]</scope>
    <source>
        <strain evidence="1 2">B7</strain>
    </source>
</reference>
<name>K2MRQ7_TRYCR</name>
<evidence type="ECO:0000313" key="2">
    <source>
        <dbReference type="Proteomes" id="UP000007350"/>
    </source>
</evidence>
<protein>
    <submittedName>
        <fullName evidence="1">Uncharacterized protein</fullName>
    </submittedName>
</protein>
<proteinExistence type="predicted"/>
<organism evidence="1 2">
    <name type="scientific">Trypanosoma cruzi marinkellei</name>
    <dbReference type="NCBI Taxonomy" id="85056"/>
    <lineage>
        <taxon>Eukaryota</taxon>
        <taxon>Discoba</taxon>
        <taxon>Euglenozoa</taxon>
        <taxon>Kinetoplastea</taxon>
        <taxon>Metakinetoplastina</taxon>
        <taxon>Trypanosomatida</taxon>
        <taxon>Trypanosomatidae</taxon>
        <taxon>Trypanosoma</taxon>
        <taxon>Schizotrypanum</taxon>
    </lineage>
</organism>
<dbReference type="Proteomes" id="UP000007350">
    <property type="component" value="Unassembled WGS sequence"/>
</dbReference>